<evidence type="ECO:0000313" key="3">
    <source>
        <dbReference type="Proteomes" id="UP001487740"/>
    </source>
</evidence>
<evidence type="ECO:0000256" key="1">
    <source>
        <dbReference type="SAM" id="MobiDB-lite"/>
    </source>
</evidence>
<gene>
    <name evidence="2" type="ORF">O3P69_008185</name>
</gene>
<feature type="compositionally biased region" description="Polar residues" evidence="1">
    <location>
        <begin position="346"/>
        <end position="371"/>
    </location>
</feature>
<feature type="region of interest" description="Disordered" evidence="1">
    <location>
        <begin position="271"/>
        <end position="306"/>
    </location>
</feature>
<name>A0AAW0T149_SCYPA</name>
<reference evidence="2 3" key="1">
    <citation type="submission" date="2023-03" db="EMBL/GenBank/DDBJ databases">
        <title>High-quality genome of Scylla paramamosain provides insights in environmental adaptation.</title>
        <authorList>
            <person name="Zhang L."/>
        </authorList>
    </citation>
    <scope>NUCLEOTIDE SEQUENCE [LARGE SCALE GENOMIC DNA]</scope>
    <source>
        <strain evidence="2">LZ_2023a</strain>
        <tissue evidence="2">Muscle</tissue>
    </source>
</reference>
<feature type="compositionally biased region" description="Polar residues" evidence="1">
    <location>
        <begin position="187"/>
        <end position="199"/>
    </location>
</feature>
<dbReference type="AlphaFoldDB" id="A0AAW0T149"/>
<sequence length="460" mass="50041">MCVRLVDHGGAIGVSRRGVGLLVHHQLLLRPSSSLLSELTRGSASHYYGDDGGTKRRGRVVPPSRSTGGDRGGQQQQPLLLSLPITHTSHTHLDAAPRRLEARTQALTLWTRAQFRGSAGLGAGRLPAPIGDDTSRGDTRVSSRQEPQQPCADDSATSGHARSRQYGHTNTIHGRRPSPRRGQQQRLLCTSQRPLQTQGRGDERRRGPLGQLTPGGGGRAPRLAEVNLVRHGSSNHPVGINVESARQGSQQREEELHGTLVIIVEDLRTSTAPSSVETRTSRDACAVQQPPKRALRGSGTAPSSVETHTSWDACAVWQPPKWALRGAEDWHRAWQRRNTYVMGTRVPSSNLKSGPSEEQGTSTAPSSVETHTSWDACAVQQPQKQGPQRAEYRHCALAASKAHTSWERVPSSNPLKAGPQRSRGPAPRLAASKRIRHGTRVPSRQPPQRVVFFIASPMNE</sequence>
<keyword evidence="3" id="KW-1185">Reference proteome</keyword>
<accession>A0AAW0T149</accession>
<dbReference type="Proteomes" id="UP001487740">
    <property type="component" value="Unassembled WGS sequence"/>
</dbReference>
<comment type="caution">
    <text evidence="2">The sequence shown here is derived from an EMBL/GenBank/DDBJ whole genome shotgun (WGS) entry which is preliminary data.</text>
</comment>
<dbReference type="EMBL" id="JARAKH010000041">
    <property type="protein sequence ID" value="KAK8381136.1"/>
    <property type="molecule type" value="Genomic_DNA"/>
</dbReference>
<feature type="compositionally biased region" description="Basic and acidic residues" evidence="1">
    <location>
        <begin position="133"/>
        <end position="143"/>
    </location>
</feature>
<feature type="region of interest" description="Disordered" evidence="1">
    <location>
        <begin position="403"/>
        <end position="447"/>
    </location>
</feature>
<proteinExistence type="predicted"/>
<protein>
    <submittedName>
        <fullName evidence="2">Uncharacterized protein</fullName>
    </submittedName>
</protein>
<organism evidence="2 3">
    <name type="scientific">Scylla paramamosain</name>
    <name type="common">Mud crab</name>
    <dbReference type="NCBI Taxonomy" id="85552"/>
    <lineage>
        <taxon>Eukaryota</taxon>
        <taxon>Metazoa</taxon>
        <taxon>Ecdysozoa</taxon>
        <taxon>Arthropoda</taxon>
        <taxon>Crustacea</taxon>
        <taxon>Multicrustacea</taxon>
        <taxon>Malacostraca</taxon>
        <taxon>Eumalacostraca</taxon>
        <taxon>Eucarida</taxon>
        <taxon>Decapoda</taxon>
        <taxon>Pleocyemata</taxon>
        <taxon>Brachyura</taxon>
        <taxon>Eubrachyura</taxon>
        <taxon>Portunoidea</taxon>
        <taxon>Portunidae</taxon>
        <taxon>Portuninae</taxon>
        <taxon>Scylla</taxon>
    </lineage>
</organism>
<feature type="region of interest" description="Disordered" evidence="1">
    <location>
        <begin position="46"/>
        <end position="76"/>
    </location>
</feature>
<feature type="compositionally biased region" description="Polar residues" evidence="1">
    <location>
        <begin position="155"/>
        <end position="172"/>
    </location>
</feature>
<feature type="region of interest" description="Disordered" evidence="1">
    <location>
        <begin position="345"/>
        <end position="371"/>
    </location>
</feature>
<feature type="region of interest" description="Disordered" evidence="1">
    <location>
        <begin position="119"/>
        <end position="221"/>
    </location>
</feature>
<evidence type="ECO:0000313" key="2">
    <source>
        <dbReference type="EMBL" id="KAK8381136.1"/>
    </source>
</evidence>